<comment type="caution">
    <text evidence="2">The sequence shown here is derived from an EMBL/GenBank/DDBJ whole genome shotgun (WGS) entry which is preliminary data.</text>
</comment>
<dbReference type="Proteomes" id="UP000664132">
    <property type="component" value="Unassembled WGS sequence"/>
</dbReference>
<evidence type="ECO:0000313" key="2">
    <source>
        <dbReference type="EMBL" id="KAG4414643.1"/>
    </source>
</evidence>
<dbReference type="PANTHER" id="PTHR38790:SF9">
    <property type="entry name" value="F-BOX DOMAIN-CONTAINING PROTEIN"/>
    <property type="match status" value="1"/>
</dbReference>
<dbReference type="PANTHER" id="PTHR38790">
    <property type="entry name" value="2EXR DOMAIN-CONTAINING PROTEIN-RELATED"/>
    <property type="match status" value="1"/>
</dbReference>
<dbReference type="OrthoDB" id="4757095at2759"/>
<sequence length="339" mass="38950">MPQFSPFPGWLIKLFPSLAPWTPIPFRRSDPYDYDLPSSRLQIDRLPITRPSSPCLLPHPDLQSAIPSLDYVSAAQAQGNLLEILPLEIRQKIWFHVLGAQTIHLWHQQDRDHDHLGCKNCMSADPRTCDGRCARPGDDPNHRPQLSEGSGRPLSLLKTCRQIYQEAIDILYASNTFTVSYPTTMEFLPLTLLPQRVDTIRNLRFSWDFWGPPPFSESFWRGRCSDSGLITFRKRQRAWLNIWRIMAAMTGLRQLYVKLNVDDRWEAISLDNAAELLEPIKQVTQPDHFVLSLPFPAMYENMPPPVLSGRWVAKGWEGSDPWDNLSNCKIQRVGVPRAL</sequence>
<feature type="domain" description="DUF7730" evidence="1">
    <location>
        <begin position="75"/>
        <end position="298"/>
    </location>
</feature>
<accession>A0A8H7W703</accession>
<reference evidence="2" key="1">
    <citation type="submission" date="2021-02" db="EMBL/GenBank/DDBJ databases">
        <title>Genome sequence Cadophora malorum strain M34.</title>
        <authorList>
            <person name="Stefanovic E."/>
            <person name="Vu D."/>
            <person name="Scully C."/>
            <person name="Dijksterhuis J."/>
            <person name="Roader J."/>
            <person name="Houbraken J."/>
        </authorList>
    </citation>
    <scope>NUCLEOTIDE SEQUENCE</scope>
    <source>
        <strain evidence="2">M34</strain>
    </source>
</reference>
<protein>
    <recommendedName>
        <fullName evidence="1">DUF7730 domain-containing protein</fullName>
    </recommendedName>
</protein>
<organism evidence="2 3">
    <name type="scientific">Cadophora malorum</name>
    <dbReference type="NCBI Taxonomy" id="108018"/>
    <lineage>
        <taxon>Eukaryota</taxon>
        <taxon>Fungi</taxon>
        <taxon>Dikarya</taxon>
        <taxon>Ascomycota</taxon>
        <taxon>Pezizomycotina</taxon>
        <taxon>Leotiomycetes</taxon>
        <taxon>Helotiales</taxon>
        <taxon>Ploettnerulaceae</taxon>
        <taxon>Cadophora</taxon>
    </lineage>
</organism>
<keyword evidence="3" id="KW-1185">Reference proteome</keyword>
<proteinExistence type="predicted"/>
<evidence type="ECO:0000259" key="1">
    <source>
        <dbReference type="Pfam" id="PF24864"/>
    </source>
</evidence>
<dbReference type="AlphaFoldDB" id="A0A8H7W703"/>
<evidence type="ECO:0000313" key="3">
    <source>
        <dbReference type="Proteomes" id="UP000664132"/>
    </source>
</evidence>
<dbReference type="EMBL" id="JAFJYH010000255">
    <property type="protein sequence ID" value="KAG4414643.1"/>
    <property type="molecule type" value="Genomic_DNA"/>
</dbReference>
<dbReference type="InterPro" id="IPR056632">
    <property type="entry name" value="DUF7730"/>
</dbReference>
<dbReference type="Pfam" id="PF24864">
    <property type="entry name" value="DUF7730"/>
    <property type="match status" value="1"/>
</dbReference>
<gene>
    <name evidence="2" type="ORF">IFR04_012214</name>
</gene>
<name>A0A8H7W703_9HELO</name>